<dbReference type="AlphaFoldDB" id="Q21058"/>
<sequence length="37" mass="4327">HESSTRTFLLFDSFLLSTVYGRRLQAIIELNEDPRNS</sequence>
<proteinExistence type="predicted"/>
<reference evidence="1" key="1">
    <citation type="journal article" date="1987" name="Biochim. Biophys. Acta">
        <title>The glyceraldehyde-3-phosphate dehydrogenase gene family in the nematode, Caenorhabditis elegans: isolation and characterization of one of the genes.</title>
        <authorList>
            <person name="Yarbrough P.O."/>
            <person name="Hayden M.A."/>
            <person name="Dunn L.A."/>
            <person name="Vermersch P.S."/>
            <person name="Klass M.R."/>
            <person name="Hecht R.M."/>
        </authorList>
    </citation>
    <scope>NUCLEOTIDE SEQUENCE</scope>
</reference>
<evidence type="ECO:0000313" key="1">
    <source>
        <dbReference type="EMBL" id="CAA28505.1"/>
    </source>
</evidence>
<dbReference type="EMBL" id="X04818">
    <property type="protein sequence ID" value="CAA28505.1"/>
    <property type="molecule type" value="Genomic_DNA"/>
</dbReference>
<organism evidence="1">
    <name type="scientific">Caenorhabditis elegans</name>
    <dbReference type="NCBI Taxonomy" id="6239"/>
    <lineage>
        <taxon>Eukaryota</taxon>
        <taxon>Metazoa</taxon>
        <taxon>Ecdysozoa</taxon>
        <taxon>Nematoda</taxon>
        <taxon>Chromadorea</taxon>
        <taxon>Rhabditida</taxon>
        <taxon>Rhabditina</taxon>
        <taxon>Rhabditomorpha</taxon>
        <taxon>Rhabditoidea</taxon>
        <taxon>Rhabditidae</taxon>
        <taxon>Peloderinae</taxon>
        <taxon>Caenorhabditis</taxon>
    </lineage>
</organism>
<accession>Q21058</accession>
<name>Q21058_CAEEL</name>
<protein>
    <submittedName>
        <fullName evidence="1">Uncharacterized protein</fullName>
    </submittedName>
</protein>
<feature type="non-terminal residue" evidence="1">
    <location>
        <position position="37"/>
    </location>
</feature>